<dbReference type="FunFam" id="2.60.40.640:FF:000078">
    <property type="entry name" value="Uncharacterized protein"/>
    <property type="match status" value="1"/>
</dbReference>
<dbReference type="Gene3D" id="2.60.40.640">
    <property type="match status" value="2"/>
</dbReference>
<comment type="similarity">
    <text evidence="1">Belongs to the VPS26 family.</text>
</comment>
<evidence type="ECO:0000313" key="3">
    <source>
        <dbReference type="Proteomes" id="UP000001542"/>
    </source>
</evidence>
<dbReference type="Proteomes" id="UP000001542">
    <property type="component" value="Unassembled WGS sequence"/>
</dbReference>
<reference evidence="2" key="2">
    <citation type="journal article" date="2007" name="Science">
        <title>Draft genome sequence of the sexually transmitted pathogen Trichomonas vaginalis.</title>
        <authorList>
            <person name="Carlton J.M."/>
            <person name="Hirt R.P."/>
            <person name="Silva J.C."/>
            <person name="Delcher A.L."/>
            <person name="Schatz M."/>
            <person name="Zhao Q."/>
            <person name="Wortman J.R."/>
            <person name="Bidwell S.L."/>
            <person name="Alsmark U.C.M."/>
            <person name="Besteiro S."/>
            <person name="Sicheritz-Ponten T."/>
            <person name="Noel C.J."/>
            <person name="Dacks J.B."/>
            <person name="Foster P.G."/>
            <person name="Simillion C."/>
            <person name="Van de Peer Y."/>
            <person name="Miranda-Saavedra D."/>
            <person name="Barton G.J."/>
            <person name="Westrop G.D."/>
            <person name="Mueller S."/>
            <person name="Dessi D."/>
            <person name="Fiori P.L."/>
            <person name="Ren Q."/>
            <person name="Paulsen I."/>
            <person name="Zhang H."/>
            <person name="Bastida-Corcuera F.D."/>
            <person name="Simoes-Barbosa A."/>
            <person name="Brown M.T."/>
            <person name="Hayes R.D."/>
            <person name="Mukherjee M."/>
            <person name="Okumura C.Y."/>
            <person name="Schneider R."/>
            <person name="Smith A.J."/>
            <person name="Vanacova S."/>
            <person name="Villalvazo M."/>
            <person name="Haas B.J."/>
            <person name="Pertea M."/>
            <person name="Feldblyum T.V."/>
            <person name="Utterback T.R."/>
            <person name="Shu C.L."/>
            <person name="Osoegawa K."/>
            <person name="de Jong P.J."/>
            <person name="Hrdy I."/>
            <person name="Horvathova L."/>
            <person name="Zubacova Z."/>
            <person name="Dolezal P."/>
            <person name="Malik S.B."/>
            <person name="Logsdon J.M. Jr."/>
            <person name="Henze K."/>
            <person name="Gupta A."/>
            <person name="Wang C.C."/>
            <person name="Dunne R.L."/>
            <person name="Upcroft J.A."/>
            <person name="Upcroft P."/>
            <person name="White O."/>
            <person name="Salzberg S.L."/>
            <person name="Tang P."/>
            <person name="Chiu C.-H."/>
            <person name="Lee Y.-S."/>
            <person name="Embley T.M."/>
            <person name="Coombs G.H."/>
            <person name="Mottram J.C."/>
            <person name="Tachezy J."/>
            <person name="Fraser-Liggett C.M."/>
            <person name="Johnson P.J."/>
        </authorList>
    </citation>
    <scope>NUCLEOTIDE SEQUENCE [LARGE SCALE GENOMIC DNA]</scope>
    <source>
        <strain evidence="2">G3</strain>
    </source>
</reference>
<dbReference type="STRING" id="5722.A2G215"/>
<dbReference type="InterPro" id="IPR014752">
    <property type="entry name" value="Arrestin-like_C"/>
</dbReference>
<dbReference type="InParanoid" id="A2G215"/>
<dbReference type="eggNOG" id="KOG3063">
    <property type="taxonomic scope" value="Eukaryota"/>
</dbReference>
<dbReference type="GO" id="GO:0042147">
    <property type="term" value="P:retrograde transport, endosome to Golgi"/>
    <property type="evidence" value="ECO:0000318"/>
    <property type="project" value="GO_Central"/>
</dbReference>
<dbReference type="VEuPathDB" id="TrichDB:TVAG_181550"/>
<proteinExistence type="inferred from homology"/>
<dbReference type="PANTHER" id="PTHR12233">
    <property type="entry name" value="VACUOLAR PROTEIN SORTING 26 RELATED"/>
    <property type="match status" value="1"/>
</dbReference>
<dbReference type="KEGG" id="tva:4746469"/>
<dbReference type="VEuPathDB" id="TrichDB:TVAGG3_0570460"/>
<dbReference type="GO" id="GO:0005829">
    <property type="term" value="C:cytosol"/>
    <property type="evidence" value="ECO:0007669"/>
    <property type="project" value="GOC"/>
</dbReference>
<reference evidence="2" key="1">
    <citation type="submission" date="2006-10" db="EMBL/GenBank/DDBJ databases">
        <authorList>
            <person name="Amadeo P."/>
            <person name="Zhao Q."/>
            <person name="Wortman J."/>
            <person name="Fraser-Liggett C."/>
            <person name="Carlton J."/>
        </authorList>
    </citation>
    <scope>NUCLEOTIDE SEQUENCE</scope>
    <source>
        <strain evidence="2">G3</strain>
    </source>
</reference>
<dbReference type="SMR" id="A2G215"/>
<dbReference type="InterPro" id="IPR028934">
    <property type="entry name" value="Vps26-related"/>
</dbReference>
<dbReference type="RefSeq" id="XP_001301737.1">
    <property type="nucleotide sequence ID" value="XM_001301736.1"/>
</dbReference>
<name>A2G215_TRIV3</name>
<gene>
    <name evidence="2" type="ORF">TVAG_181550</name>
</gene>
<dbReference type="OMA" id="MFEIELF"/>
<keyword evidence="3" id="KW-1185">Reference proteome</keyword>
<dbReference type="AlphaFoldDB" id="A2G215"/>
<evidence type="ECO:0000256" key="1">
    <source>
        <dbReference type="ARBA" id="ARBA00009100"/>
    </source>
</evidence>
<organism evidence="2 3">
    <name type="scientific">Trichomonas vaginalis (strain ATCC PRA-98 / G3)</name>
    <dbReference type="NCBI Taxonomy" id="412133"/>
    <lineage>
        <taxon>Eukaryota</taxon>
        <taxon>Metamonada</taxon>
        <taxon>Parabasalia</taxon>
        <taxon>Trichomonadida</taxon>
        <taxon>Trichomonadidae</taxon>
        <taxon>Trichomonas</taxon>
    </lineage>
</organism>
<protein>
    <submittedName>
        <fullName evidence="2">Uncharacterized protein</fullName>
    </submittedName>
</protein>
<dbReference type="GO" id="GO:0030904">
    <property type="term" value="C:retromer complex"/>
    <property type="evidence" value="ECO:0000318"/>
    <property type="project" value="GO_Central"/>
</dbReference>
<sequence length="286" mass="32517">MSKESPLDFDIDIIPLTPPPEYGIFNCGDSFDLKVKITSKNGSFSHKGIFFEFSTDFIGENGKPVHLEQPVSTQLVPSGSFTGSMECQLPQITIPNKIQTYHGKLFAIKHILKFVAKKSFSSIEYQEEIKAYNYTPCVTKLQPLCVRVAVTENLRIDLIINRRKFELRDVIFGAAHFLLVALKITKFEIQLIAQEISERDGKPQKCKNVVHSWQVTDGAPVKGEMIPFRLFLSPLNLSPSCVDQVNGFSVSHFLHFIIYTTGRQKYFKSLQIKLGKWNSMPFQFSE</sequence>
<accession>A2G215</accession>
<dbReference type="EMBL" id="DS114263">
    <property type="protein sequence ID" value="EAX88807.1"/>
    <property type="molecule type" value="Genomic_DNA"/>
</dbReference>
<dbReference type="GO" id="GO:0006886">
    <property type="term" value="P:intracellular protein transport"/>
    <property type="evidence" value="ECO:0000318"/>
    <property type="project" value="GO_Central"/>
</dbReference>
<evidence type="ECO:0000313" key="2">
    <source>
        <dbReference type="EMBL" id="EAX88807.1"/>
    </source>
</evidence>
<dbReference type="OrthoDB" id="3821113at2759"/>
<dbReference type="GO" id="GO:0005768">
    <property type="term" value="C:endosome"/>
    <property type="evidence" value="ECO:0000318"/>
    <property type="project" value="GO_Central"/>
</dbReference>
<dbReference type="Pfam" id="PF03643">
    <property type="entry name" value="Vps26"/>
    <property type="match status" value="1"/>
</dbReference>